<accession>A0A6N3GSR5</accession>
<dbReference type="PANTHER" id="PTHR22916:SF67">
    <property type="entry name" value="COLANIC ACID BIOSYNTHESIS GLYCOSYL TRANSFERASE WCAE-RELATED"/>
    <property type="match status" value="1"/>
</dbReference>
<dbReference type="CDD" id="cd06433">
    <property type="entry name" value="GT_2_WfgS_like"/>
    <property type="match status" value="1"/>
</dbReference>
<protein>
    <submittedName>
        <fullName evidence="2">PGL/p-HBAD biosynthesis glycosyltransferase/MT3031</fullName>
        <ecNumber evidence="2">2.4.1.-</ecNumber>
    </submittedName>
</protein>
<reference evidence="2" key="1">
    <citation type="submission" date="2019-11" db="EMBL/GenBank/DDBJ databases">
        <authorList>
            <person name="Feng L."/>
        </authorList>
    </citation>
    <scope>NUCLEOTIDE SEQUENCE</scope>
    <source>
        <strain evidence="2">PclaraLFYP37</strain>
    </source>
</reference>
<organism evidence="2">
    <name type="scientific">Paraprevotella clara</name>
    <dbReference type="NCBI Taxonomy" id="454154"/>
    <lineage>
        <taxon>Bacteria</taxon>
        <taxon>Pseudomonadati</taxon>
        <taxon>Bacteroidota</taxon>
        <taxon>Bacteroidia</taxon>
        <taxon>Bacteroidales</taxon>
        <taxon>Prevotellaceae</taxon>
        <taxon>Paraprevotella</taxon>
    </lineage>
</organism>
<dbReference type="AlphaFoldDB" id="A0A6N3GSR5"/>
<dbReference type="Pfam" id="PF00535">
    <property type="entry name" value="Glycos_transf_2"/>
    <property type="match status" value="1"/>
</dbReference>
<dbReference type="EMBL" id="CACRUT010000031">
    <property type="protein sequence ID" value="VYU67192.1"/>
    <property type="molecule type" value="Genomic_DNA"/>
</dbReference>
<keyword evidence="2" id="KW-0328">Glycosyltransferase</keyword>
<keyword evidence="2" id="KW-0808">Transferase</keyword>
<evidence type="ECO:0000259" key="1">
    <source>
        <dbReference type="Pfam" id="PF00535"/>
    </source>
</evidence>
<dbReference type="InterPro" id="IPR029044">
    <property type="entry name" value="Nucleotide-diphossugar_trans"/>
</dbReference>
<sequence>MKVSVITVSFNAVSCIERTIKSVISQRYNDFEYIIVDGQSNDGTIEIIQKYHAYISKWISEPDRGIYNAMNKAVRICSGEYCIFMNAGDMFVNPLVLKQVSLFLDDGFDVLTGCEISTKNGKIVDYVKPPQKATLKHFFVTSISHQASFIKRSLLLEYPYDEHLKLVSDWKFWLQTLVLDGKSYRSIDVDVCVFNHDGMTYAFSDIGNMERKEVLMSLLPKDVYEEYVKRYSGFWFAKKRRYYGKLQRILHIEELKNKLKIAKSYVDVLGFYGFIVVILKIFKSGGG</sequence>
<gene>
    <name evidence="2" type="ORF">PCLFYP37_00576</name>
</gene>
<name>A0A6N3GSR5_9BACT</name>
<dbReference type="EC" id="2.4.1.-" evidence="2"/>
<dbReference type="Gene3D" id="3.90.550.10">
    <property type="entry name" value="Spore Coat Polysaccharide Biosynthesis Protein SpsA, Chain A"/>
    <property type="match status" value="1"/>
</dbReference>
<dbReference type="SUPFAM" id="SSF53448">
    <property type="entry name" value="Nucleotide-diphospho-sugar transferases"/>
    <property type="match status" value="1"/>
</dbReference>
<evidence type="ECO:0000313" key="2">
    <source>
        <dbReference type="EMBL" id="VYU67192.1"/>
    </source>
</evidence>
<dbReference type="InterPro" id="IPR001173">
    <property type="entry name" value="Glyco_trans_2-like"/>
</dbReference>
<dbReference type="PANTHER" id="PTHR22916">
    <property type="entry name" value="GLYCOSYLTRANSFERASE"/>
    <property type="match status" value="1"/>
</dbReference>
<feature type="domain" description="Glycosyltransferase 2-like" evidence="1">
    <location>
        <begin position="4"/>
        <end position="114"/>
    </location>
</feature>
<dbReference type="GO" id="GO:0016758">
    <property type="term" value="F:hexosyltransferase activity"/>
    <property type="evidence" value="ECO:0007669"/>
    <property type="project" value="UniProtKB-ARBA"/>
</dbReference>
<proteinExistence type="predicted"/>
<dbReference type="RefSeq" id="WP_302976338.1">
    <property type="nucleotide sequence ID" value="NZ_CACRUT010000031.1"/>
</dbReference>